<evidence type="ECO:0000256" key="15">
    <source>
        <dbReference type="SAM" id="MobiDB-lite"/>
    </source>
</evidence>
<keyword evidence="7" id="KW-0256">Endoplasmic reticulum</keyword>
<keyword evidence="4" id="KW-0444">Lipid biosynthesis</keyword>
<feature type="transmembrane region" description="Helical" evidence="16">
    <location>
        <begin position="272"/>
        <end position="297"/>
    </location>
</feature>
<feature type="transmembrane region" description="Helical" evidence="16">
    <location>
        <begin position="232"/>
        <end position="252"/>
    </location>
</feature>
<evidence type="ECO:0000256" key="3">
    <source>
        <dbReference type="ARBA" id="ARBA00004991"/>
    </source>
</evidence>
<dbReference type="Gene3D" id="1.10.10.60">
    <property type="entry name" value="Homeodomain-like"/>
    <property type="match status" value="1"/>
</dbReference>
<evidence type="ECO:0000256" key="12">
    <source>
        <dbReference type="PROSITE-ProRule" id="PRU00108"/>
    </source>
</evidence>
<evidence type="ECO:0000256" key="4">
    <source>
        <dbReference type="ARBA" id="ARBA00022516"/>
    </source>
</evidence>
<keyword evidence="20" id="KW-1185">Reference proteome</keyword>
<dbReference type="GO" id="GO:0050291">
    <property type="term" value="F:sphingosine N-acyltransferase activity"/>
    <property type="evidence" value="ECO:0007669"/>
    <property type="project" value="InterPro"/>
</dbReference>
<dbReference type="PROSITE" id="PS50922">
    <property type="entry name" value="TLC"/>
    <property type="match status" value="1"/>
</dbReference>
<dbReference type="Ensembl" id="ENSCSET00000031254.1">
    <property type="protein sequence ID" value="ENSCSEP00000030847.1"/>
    <property type="gene ID" value="ENSCSEG00000019746.1"/>
</dbReference>
<comment type="pathway">
    <text evidence="2">Lipid metabolism; sphingolipid metabolism.</text>
</comment>
<feature type="transmembrane region" description="Helical" evidence="16">
    <location>
        <begin position="175"/>
        <end position="194"/>
    </location>
</feature>
<evidence type="ECO:0000256" key="16">
    <source>
        <dbReference type="SAM" id="Phobius"/>
    </source>
</evidence>
<dbReference type="InterPro" id="IPR009057">
    <property type="entry name" value="Homeodomain-like_sf"/>
</dbReference>
<evidence type="ECO:0000256" key="9">
    <source>
        <dbReference type="ARBA" id="ARBA00023098"/>
    </source>
</evidence>
<evidence type="ECO:0000256" key="10">
    <source>
        <dbReference type="ARBA" id="ARBA00023136"/>
    </source>
</evidence>
<evidence type="ECO:0000256" key="11">
    <source>
        <dbReference type="ARBA" id="ARBA00049036"/>
    </source>
</evidence>
<evidence type="ECO:0000256" key="5">
    <source>
        <dbReference type="ARBA" id="ARBA00022679"/>
    </source>
</evidence>
<keyword evidence="12 14" id="KW-0539">Nucleus</keyword>
<feature type="compositionally biased region" description="Polar residues" evidence="15">
    <location>
        <begin position="331"/>
        <end position="341"/>
    </location>
</feature>
<protein>
    <submittedName>
        <fullName evidence="19">Ceramide synthase 5</fullName>
    </submittedName>
</protein>
<reference evidence="19" key="2">
    <citation type="submission" date="2025-08" db="UniProtKB">
        <authorList>
            <consortium name="Ensembl"/>
        </authorList>
    </citation>
    <scope>IDENTIFICATION</scope>
</reference>
<evidence type="ECO:0000256" key="2">
    <source>
        <dbReference type="ARBA" id="ARBA00004760"/>
    </source>
</evidence>
<keyword evidence="9" id="KW-0443">Lipid metabolism</keyword>
<dbReference type="Pfam" id="PF00046">
    <property type="entry name" value="Homeodomain"/>
    <property type="match status" value="1"/>
</dbReference>
<reference evidence="19" key="3">
    <citation type="submission" date="2025-09" db="UniProtKB">
        <authorList>
            <consortium name="Ensembl"/>
        </authorList>
    </citation>
    <scope>IDENTIFICATION</scope>
</reference>
<dbReference type="InterPro" id="IPR006634">
    <property type="entry name" value="TLC-dom"/>
</dbReference>
<dbReference type="CDD" id="cd00086">
    <property type="entry name" value="homeodomain"/>
    <property type="match status" value="1"/>
</dbReference>
<dbReference type="UniPathway" id="UPA00222"/>
<dbReference type="SMART" id="SM00724">
    <property type="entry name" value="TLC"/>
    <property type="match status" value="1"/>
</dbReference>
<dbReference type="GO" id="GO:0005634">
    <property type="term" value="C:nucleus"/>
    <property type="evidence" value="ECO:0007669"/>
    <property type="project" value="UniProtKB-SubCell"/>
</dbReference>
<dbReference type="Proteomes" id="UP000265120">
    <property type="component" value="Chromosome 11"/>
</dbReference>
<feature type="region of interest" description="Disordered" evidence="15">
    <location>
        <begin position="315"/>
        <end position="359"/>
    </location>
</feature>
<feature type="domain" description="TLC" evidence="18">
    <location>
        <begin position="74"/>
        <end position="301"/>
    </location>
</feature>
<dbReference type="PIRSF" id="PIRSF005225">
    <property type="entry name" value="LAG1_LAC1"/>
    <property type="match status" value="1"/>
</dbReference>
<evidence type="ECO:0000259" key="17">
    <source>
        <dbReference type="PROSITE" id="PS50071"/>
    </source>
</evidence>
<dbReference type="InterPro" id="IPR001356">
    <property type="entry name" value="HD"/>
</dbReference>
<dbReference type="PANTHER" id="PTHR12560">
    <property type="entry name" value="LONGEVITY ASSURANCE FACTOR 1 LAG1"/>
    <property type="match status" value="1"/>
</dbReference>
<feature type="domain" description="Homeobox" evidence="17">
    <location>
        <begin position="84"/>
        <end position="128"/>
    </location>
</feature>
<dbReference type="PROSITE" id="PS50071">
    <property type="entry name" value="HOMEOBOX_2"/>
    <property type="match status" value="1"/>
</dbReference>
<proteinExistence type="predicted"/>
<dbReference type="Pfam" id="PF03798">
    <property type="entry name" value="TRAM_LAG1_CLN8"/>
    <property type="match status" value="1"/>
</dbReference>
<comment type="subcellular location">
    <subcellularLocation>
        <location evidence="1">Endoplasmic reticulum membrane</location>
        <topology evidence="1">Multi-pass membrane protein</topology>
    </subcellularLocation>
    <subcellularLocation>
        <location evidence="12 14">Nucleus</location>
    </subcellularLocation>
</comment>
<evidence type="ECO:0000313" key="19">
    <source>
        <dbReference type="Ensembl" id="ENSCSEP00000030847.1"/>
    </source>
</evidence>
<dbReference type="PANTHER" id="PTHR12560:SF8">
    <property type="entry name" value="CERAMIDE SYNTHASE 5"/>
    <property type="match status" value="1"/>
</dbReference>
<dbReference type="InterPro" id="IPR016439">
    <property type="entry name" value="Lag1/Lac1-like"/>
</dbReference>
<keyword evidence="6 13" id="KW-0812">Transmembrane</keyword>
<evidence type="ECO:0000259" key="18">
    <source>
        <dbReference type="PROSITE" id="PS50922"/>
    </source>
</evidence>
<dbReference type="GO" id="GO:0003677">
    <property type="term" value="F:DNA binding"/>
    <property type="evidence" value="ECO:0007669"/>
    <property type="project" value="UniProtKB-UniRule"/>
</dbReference>
<evidence type="ECO:0000256" key="13">
    <source>
        <dbReference type="PROSITE-ProRule" id="PRU00205"/>
    </source>
</evidence>
<feature type="transmembrane region" description="Helical" evidence="16">
    <location>
        <begin position="36"/>
        <end position="56"/>
    </location>
</feature>
<organism evidence="19 20">
    <name type="scientific">Cynoglossus semilaevis</name>
    <name type="common">Tongue sole</name>
    <dbReference type="NCBI Taxonomy" id="244447"/>
    <lineage>
        <taxon>Eukaryota</taxon>
        <taxon>Metazoa</taxon>
        <taxon>Chordata</taxon>
        <taxon>Craniata</taxon>
        <taxon>Vertebrata</taxon>
        <taxon>Euteleostomi</taxon>
        <taxon>Actinopterygii</taxon>
        <taxon>Neopterygii</taxon>
        <taxon>Teleostei</taxon>
        <taxon>Neoteleostei</taxon>
        <taxon>Acanthomorphata</taxon>
        <taxon>Carangaria</taxon>
        <taxon>Pleuronectiformes</taxon>
        <taxon>Pleuronectoidei</taxon>
        <taxon>Cynoglossidae</taxon>
        <taxon>Cynoglossinae</taxon>
        <taxon>Cynoglossus</taxon>
    </lineage>
</organism>
<comment type="catalytic activity">
    <reaction evidence="11">
        <text>sphinganine + octadecanoyl-CoA = N-(octadecanoyl)-sphinganine + CoA + H(+)</text>
        <dbReference type="Rhea" id="RHEA:36547"/>
        <dbReference type="ChEBI" id="CHEBI:15378"/>
        <dbReference type="ChEBI" id="CHEBI:57287"/>
        <dbReference type="ChEBI" id="CHEBI:57394"/>
        <dbReference type="ChEBI" id="CHEBI:57817"/>
        <dbReference type="ChEBI" id="CHEBI:67033"/>
    </reaction>
    <physiologicalReaction direction="left-to-right" evidence="11">
        <dbReference type="Rhea" id="RHEA:36548"/>
    </physiologicalReaction>
</comment>
<dbReference type="GO" id="GO:0046513">
    <property type="term" value="P:ceramide biosynthetic process"/>
    <property type="evidence" value="ECO:0007669"/>
    <property type="project" value="InterPro"/>
</dbReference>
<evidence type="ECO:0000256" key="8">
    <source>
        <dbReference type="ARBA" id="ARBA00022989"/>
    </source>
</evidence>
<reference evidence="19 20" key="1">
    <citation type="journal article" date="2014" name="Nat. Genet.">
        <title>Whole-genome sequence of a flatfish provides insights into ZW sex chromosome evolution and adaptation to a benthic lifestyle.</title>
        <authorList>
            <person name="Chen S."/>
            <person name="Zhang G."/>
            <person name="Shao C."/>
            <person name="Huang Q."/>
            <person name="Liu G."/>
            <person name="Zhang P."/>
            <person name="Song W."/>
            <person name="An N."/>
            <person name="Chalopin D."/>
            <person name="Volff J.N."/>
            <person name="Hong Y."/>
            <person name="Li Q."/>
            <person name="Sha Z."/>
            <person name="Zhou H."/>
            <person name="Xie M."/>
            <person name="Yu Q."/>
            <person name="Liu Y."/>
            <person name="Xiang H."/>
            <person name="Wang N."/>
            <person name="Wu K."/>
            <person name="Yang C."/>
            <person name="Zhou Q."/>
            <person name="Liao X."/>
            <person name="Yang L."/>
            <person name="Hu Q."/>
            <person name="Zhang J."/>
            <person name="Meng L."/>
            <person name="Jin L."/>
            <person name="Tian Y."/>
            <person name="Lian J."/>
            <person name="Yang J."/>
            <person name="Miao G."/>
            <person name="Liu S."/>
            <person name="Liang Z."/>
            <person name="Yan F."/>
            <person name="Li Y."/>
            <person name="Sun B."/>
            <person name="Zhang H."/>
            <person name="Zhang J."/>
            <person name="Zhu Y."/>
            <person name="Du M."/>
            <person name="Zhao Y."/>
            <person name="Schartl M."/>
            <person name="Tang Q."/>
            <person name="Wang J."/>
        </authorList>
    </citation>
    <scope>NUCLEOTIDE SEQUENCE</scope>
</reference>
<sequence length="359" mass="41596">MAALSAWFWNERFWLPHNVTWADLEDPAPGVEYPKVGHLFTAFPLALGIFAFRIFFERFIASTCARSLHLQPDVVRKAQPNAVLEKVFTSITKCPDTRHLDGLSKQLDWEVRKVQRWFRHRRNQDKPSTHTKFCESMWRFTFYLGIFIYGIRFLWQSPWFWDTRHCWYGYPYQDFLIMFIHHLATVSLISFSYVNNMARVGSLVLCVHDASDSLLEAAKLAKYAKYQRLCDFLFIMFTIVFFITRLVIYPIWVINSTFFESWAIIGPFPSWWVFNILLLVLQVLHIIWSYLIAGIAVKAMQRGKVVNDVRSDIESSSEEEADTPADGLKNALSTKGENGTNGHCAAAAAKGQAQNHSSW</sequence>
<evidence type="ECO:0000313" key="20">
    <source>
        <dbReference type="Proteomes" id="UP000265120"/>
    </source>
</evidence>
<evidence type="ECO:0000256" key="14">
    <source>
        <dbReference type="RuleBase" id="RU000682"/>
    </source>
</evidence>
<accession>A0A3P8WWD0</accession>
<keyword evidence="10 13" id="KW-0472">Membrane</keyword>
<evidence type="ECO:0000256" key="6">
    <source>
        <dbReference type="ARBA" id="ARBA00022692"/>
    </source>
</evidence>
<keyword evidence="5" id="KW-0808">Transferase</keyword>
<dbReference type="AlphaFoldDB" id="A0A3P8WWD0"/>
<keyword evidence="12 14" id="KW-0238">DNA-binding</keyword>
<feature type="DNA-binding region" description="Homeobox" evidence="12">
    <location>
        <begin position="86"/>
        <end position="129"/>
    </location>
</feature>
<keyword evidence="12 14" id="KW-0371">Homeobox</keyword>
<comment type="pathway">
    <text evidence="3">Sphingolipid metabolism.</text>
</comment>
<evidence type="ECO:0000256" key="7">
    <source>
        <dbReference type="ARBA" id="ARBA00022824"/>
    </source>
</evidence>
<dbReference type="GeneTree" id="ENSGT01030000234515"/>
<dbReference type="GO" id="GO:0005789">
    <property type="term" value="C:endoplasmic reticulum membrane"/>
    <property type="evidence" value="ECO:0007669"/>
    <property type="project" value="UniProtKB-SubCell"/>
</dbReference>
<evidence type="ECO:0000256" key="1">
    <source>
        <dbReference type="ARBA" id="ARBA00004477"/>
    </source>
</evidence>
<dbReference type="SUPFAM" id="SSF46689">
    <property type="entry name" value="Homeodomain-like"/>
    <property type="match status" value="1"/>
</dbReference>
<dbReference type="FunFam" id="1.10.10.60:FF:000020">
    <property type="entry name" value="Ceramide synthase 5"/>
    <property type="match status" value="1"/>
</dbReference>
<feature type="transmembrane region" description="Helical" evidence="16">
    <location>
        <begin position="136"/>
        <end position="155"/>
    </location>
</feature>
<keyword evidence="8 16" id="KW-1133">Transmembrane helix</keyword>
<name>A0A3P8WWD0_CYNSE</name>